<evidence type="ECO:0000256" key="1">
    <source>
        <dbReference type="SAM" id="SignalP"/>
    </source>
</evidence>
<evidence type="ECO:0000313" key="2">
    <source>
        <dbReference type="EMBL" id="HIW09967.1"/>
    </source>
</evidence>
<accession>A0A9D1QB54</accession>
<organism evidence="2 3">
    <name type="scientific">Candidatus Rikenella faecigallinarum</name>
    <dbReference type="NCBI Taxonomy" id="2838745"/>
    <lineage>
        <taxon>Bacteria</taxon>
        <taxon>Pseudomonadati</taxon>
        <taxon>Bacteroidota</taxon>
        <taxon>Bacteroidia</taxon>
        <taxon>Bacteroidales</taxon>
        <taxon>Rikenellaceae</taxon>
        <taxon>Rikenella</taxon>
    </lineage>
</organism>
<dbReference type="Proteomes" id="UP000823926">
    <property type="component" value="Unassembled WGS sequence"/>
</dbReference>
<comment type="caution">
    <text evidence="2">The sequence shown here is derived from an EMBL/GenBank/DDBJ whole genome shotgun (WGS) entry which is preliminary data.</text>
</comment>
<proteinExistence type="predicted"/>
<feature type="chain" id="PRO_5038342252" description="SPOR domain-containing protein" evidence="1">
    <location>
        <begin position="21"/>
        <end position="525"/>
    </location>
</feature>
<evidence type="ECO:0000313" key="3">
    <source>
        <dbReference type="Proteomes" id="UP000823926"/>
    </source>
</evidence>
<dbReference type="AlphaFoldDB" id="A0A9D1QB54"/>
<protein>
    <recommendedName>
        <fullName evidence="4">SPOR domain-containing protein</fullName>
    </recommendedName>
</protein>
<dbReference type="EMBL" id="DXHL01000005">
    <property type="protein sequence ID" value="HIW09967.1"/>
    <property type="molecule type" value="Genomic_DNA"/>
</dbReference>
<evidence type="ECO:0008006" key="4">
    <source>
        <dbReference type="Google" id="ProtNLM"/>
    </source>
</evidence>
<keyword evidence="1" id="KW-0732">Signal</keyword>
<reference evidence="2" key="2">
    <citation type="submission" date="2021-04" db="EMBL/GenBank/DDBJ databases">
        <authorList>
            <person name="Gilroy R."/>
        </authorList>
    </citation>
    <scope>NUCLEOTIDE SEQUENCE</scope>
    <source>
        <strain evidence="2">ChiBcec15-1070</strain>
    </source>
</reference>
<sequence length="525" mass="57957">MIRYLSQFLLIFALLGSVSAVRAQKARIAGLEQNEEYMELLRQQQALKAREDSAAQQITRDRQMFDQSANKAALGEEIVRLEGELFEIRNQIGKVTARVTAIEQEYIISHMDETSSSGGGGSVQSGEGVRSLLANSFFVSNLSKNDLTLFALTPRVEAEVVKIDGRIEDLYSQLERVKRQYDAAKDQDLIDSLLVRSGELKEQIEQVDALMERLWLQIYNRKLDRYLVLVDKIGTIDRLQLEQLDQESRQVRRAEGLAGEQLAPLVATYPLQKRLVLDYELTMARALGLSLAADSLAAEQKKFNAEEWSKQMTYPDVSFAPRSMVVYGEISRTDDVAQRNYTTVDDVPQLQVPKRGLYYTVQIALYTTQPKSIAAFKGVTPVMAQRLGNGQTRYVAGGFTTYAEAQAAATQMTRTGFRASVVAFSDGQQTTVAKAKALESAVTANPDGEAQGGGYSVEITPAELRLPTALREMITQRAPGKTIVRRSSGNVVTYSVGAFATRAEADALAEVLGSQPNVKINVTAL</sequence>
<gene>
    <name evidence="2" type="ORF">H9888_00560</name>
</gene>
<name>A0A9D1QB54_9BACT</name>
<feature type="signal peptide" evidence="1">
    <location>
        <begin position="1"/>
        <end position="20"/>
    </location>
</feature>
<reference evidence="2" key="1">
    <citation type="journal article" date="2021" name="PeerJ">
        <title>Extensive microbial diversity within the chicken gut microbiome revealed by metagenomics and culture.</title>
        <authorList>
            <person name="Gilroy R."/>
            <person name="Ravi A."/>
            <person name="Getino M."/>
            <person name="Pursley I."/>
            <person name="Horton D.L."/>
            <person name="Alikhan N.F."/>
            <person name="Baker D."/>
            <person name="Gharbi K."/>
            <person name="Hall N."/>
            <person name="Watson M."/>
            <person name="Adriaenssens E.M."/>
            <person name="Foster-Nyarko E."/>
            <person name="Jarju S."/>
            <person name="Secka A."/>
            <person name="Antonio M."/>
            <person name="Oren A."/>
            <person name="Chaudhuri R.R."/>
            <person name="La Ragione R."/>
            <person name="Hildebrand F."/>
            <person name="Pallen M.J."/>
        </authorList>
    </citation>
    <scope>NUCLEOTIDE SEQUENCE</scope>
    <source>
        <strain evidence="2">ChiBcec15-1070</strain>
    </source>
</reference>